<evidence type="ECO:0000256" key="1">
    <source>
        <dbReference type="ARBA" id="ARBA00022443"/>
    </source>
</evidence>
<dbReference type="GO" id="GO:0042554">
    <property type="term" value="P:superoxide anion generation"/>
    <property type="evidence" value="ECO:0007669"/>
    <property type="project" value="TreeGrafter"/>
</dbReference>
<dbReference type="InParanoid" id="A0A1X7V9N8"/>
<keyword evidence="9" id="KW-1185">Reference proteome</keyword>
<keyword evidence="2" id="KW-0677">Repeat</keyword>
<dbReference type="STRING" id="400682.A0A1X7V9N8"/>
<dbReference type="PANTHER" id="PTHR15706">
    <property type="entry name" value="SH3 MULTIPLE DOMAIN"/>
    <property type="match status" value="1"/>
</dbReference>
<dbReference type="InterPro" id="IPR036871">
    <property type="entry name" value="PX_dom_sf"/>
</dbReference>
<dbReference type="EnsemblMetazoa" id="XM_019994491.1">
    <property type="protein sequence ID" value="XP_019850050.1"/>
    <property type="gene ID" value="LOC109580913"/>
</dbReference>
<dbReference type="KEGG" id="aqu:109580913"/>
<evidence type="ECO:0000259" key="6">
    <source>
        <dbReference type="PROSITE" id="PS50002"/>
    </source>
</evidence>
<name>A0A1X7V9N8_AMPQE</name>
<dbReference type="Pfam" id="PF00787">
    <property type="entry name" value="PX"/>
    <property type="match status" value="1"/>
</dbReference>
<protein>
    <recommendedName>
        <fullName evidence="10">SH3 domain-containing protein</fullName>
    </recommendedName>
</protein>
<proteinExistence type="predicted"/>
<feature type="domain" description="SH3" evidence="6">
    <location>
        <begin position="588"/>
        <end position="647"/>
    </location>
</feature>
<dbReference type="InterPro" id="IPR036028">
    <property type="entry name" value="SH3-like_dom_sf"/>
</dbReference>
<dbReference type="Proteomes" id="UP000007879">
    <property type="component" value="Unassembled WGS sequence"/>
</dbReference>
<feature type="coiled-coil region" evidence="4">
    <location>
        <begin position="124"/>
        <end position="165"/>
    </location>
</feature>
<evidence type="ECO:0000259" key="7">
    <source>
        <dbReference type="PROSITE" id="PS50195"/>
    </source>
</evidence>
<dbReference type="GO" id="GO:0005737">
    <property type="term" value="C:cytoplasm"/>
    <property type="evidence" value="ECO:0007669"/>
    <property type="project" value="TreeGrafter"/>
</dbReference>
<dbReference type="Gene3D" id="3.30.1520.10">
    <property type="entry name" value="Phox-like domain"/>
    <property type="match status" value="1"/>
</dbReference>
<feature type="compositionally biased region" description="Polar residues" evidence="5">
    <location>
        <begin position="745"/>
        <end position="763"/>
    </location>
</feature>
<evidence type="ECO:0000256" key="2">
    <source>
        <dbReference type="ARBA" id="ARBA00022737"/>
    </source>
</evidence>
<dbReference type="InterPro" id="IPR001452">
    <property type="entry name" value="SH3_domain"/>
</dbReference>
<dbReference type="PROSITE" id="PS50002">
    <property type="entry name" value="SH3"/>
    <property type="match status" value="3"/>
</dbReference>
<gene>
    <name evidence="8" type="primary">109580913</name>
</gene>
<feature type="region of interest" description="Disordered" evidence="5">
    <location>
        <begin position="730"/>
        <end position="791"/>
    </location>
</feature>
<dbReference type="OrthoDB" id="10255964at2759"/>
<evidence type="ECO:0000256" key="4">
    <source>
        <dbReference type="SAM" id="Coils"/>
    </source>
</evidence>
<dbReference type="InterPro" id="IPR001683">
    <property type="entry name" value="PX_dom"/>
</dbReference>
<organism evidence="8">
    <name type="scientific">Amphimedon queenslandica</name>
    <name type="common">Sponge</name>
    <dbReference type="NCBI Taxonomy" id="400682"/>
    <lineage>
        <taxon>Eukaryota</taxon>
        <taxon>Metazoa</taxon>
        <taxon>Porifera</taxon>
        <taxon>Demospongiae</taxon>
        <taxon>Heteroscleromorpha</taxon>
        <taxon>Haplosclerida</taxon>
        <taxon>Niphatidae</taxon>
        <taxon>Amphimedon</taxon>
    </lineage>
</organism>
<dbReference type="GO" id="GO:0035091">
    <property type="term" value="F:phosphatidylinositol binding"/>
    <property type="evidence" value="ECO:0007669"/>
    <property type="project" value="InterPro"/>
</dbReference>
<dbReference type="eggNOG" id="KOG4773">
    <property type="taxonomic scope" value="Eukaryota"/>
</dbReference>
<dbReference type="GO" id="GO:0016176">
    <property type="term" value="F:superoxide-generating NADPH oxidase activator activity"/>
    <property type="evidence" value="ECO:0007669"/>
    <property type="project" value="TreeGrafter"/>
</dbReference>
<reference evidence="8" key="2">
    <citation type="submission" date="2017-05" db="UniProtKB">
        <authorList>
            <consortium name="EnsemblMetazoa"/>
        </authorList>
    </citation>
    <scope>IDENTIFICATION</scope>
</reference>
<feature type="domain" description="SH3" evidence="6">
    <location>
        <begin position="512"/>
        <end position="571"/>
    </location>
</feature>
<dbReference type="InterPro" id="IPR051228">
    <property type="entry name" value="NADPH_Oxidase/PX-Domain"/>
</dbReference>
<dbReference type="EnsemblMetazoa" id="Aqu2.1.36484_001">
    <property type="protein sequence ID" value="Aqu2.1.36484_001"/>
    <property type="gene ID" value="Aqu2.1.36484"/>
</dbReference>
<feature type="domain" description="PX" evidence="7">
    <location>
        <begin position="204"/>
        <end position="332"/>
    </location>
</feature>
<evidence type="ECO:0008006" key="10">
    <source>
        <dbReference type="Google" id="ProtNLM"/>
    </source>
</evidence>
<dbReference type="PANTHER" id="PTHR15706:SF2">
    <property type="entry name" value="SH3 AND PX DOMAIN-CONTAINING PROTEIN 2A"/>
    <property type="match status" value="1"/>
</dbReference>
<feature type="region of interest" description="Disordered" evidence="5">
    <location>
        <begin position="444"/>
        <end position="470"/>
    </location>
</feature>
<reference evidence="9" key="1">
    <citation type="journal article" date="2010" name="Nature">
        <title>The Amphimedon queenslandica genome and the evolution of animal complexity.</title>
        <authorList>
            <person name="Srivastava M."/>
            <person name="Simakov O."/>
            <person name="Chapman J."/>
            <person name="Fahey B."/>
            <person name="Gauthier M.E."/>
            <person name="Mitros T."/>
            <person name="Richards G.S."/>
            <person name="Conaco C."/>
            <person name="Dacre M."/>
            <person name="Hellsten U."/>
            <person name="Larroux C."/>
            <person name="Putnam N.H."/>
            <person name="Stanke M."/>
            <person name="Adamska M."/>
            <person name="Darling A."/>
            <person name="Degnan S.M."/>
            <person name="Oakley T.H."/>
            <person name="Plachetzki D.C."/>
            <person name="Zhai Y."/>
            <person name="Adamski M."/>
            <person name="Calcino A."/>
            <person name="Cummins S.F."/>
            <person name="Goodstein D.M."/>
            <person name="Harris C."/>
            <person name="Jackson D.J."/>
            <person name="Leys S.P."/>
            <person name="Shu S."/>
            <person name="Woodcroft B.J."/>
            <person name="Vervoort M."/>
            <person name="Kosik K.S."/>
            <person name="Manning G."/>
            <person name="Degnan B.M."/>
            <person name="Rokhsar D.S."/>
        </authorList>
    </citation>
    <scope>NUCLEOTIDE SEQUENCE [LARGE SCALE GENOMIC DNA]</scope>
</reference>
<evidence type="ECO:0000313" key="8">
    <source>
        <dbReference type="EnsemblMetazoa" id="Aqu2.1.36484_001"/>
    </source>
</evidence>
<feature type="domain" description="SH3" evidence="6">
    <location>
        <begin position="357"/>
        <end position="420"/>
    </location>
</feature>
<dbReference type="SMART" id="SM00312">
    <property type="entry name" value="PX"/>
    <property type="match status" value="1"/>
</dbReference>
<keyword evidence="1 3" id="KW-0728">SH3 domain</keyword>
<sequence>MNDTIYQETRQLVEYTQKLQTENDILKDMLSGSLLTVDIGQTNKQILFSDLFKRHSFPSLHDKEEESYPTGDKQQKKIRENGDLKTEGIKEVVGASSEVMKDEVETEKMATAGKEEPRFYKKDLLVILQEKNELKEENDSLLDELSEWKRAAMESQQRVNTLETELSFALAKLGNYGYATEVEASALGILPRGVEFRPLAQKEIENAYVIDVESVSFTEQNGKFVFSITLTWSDKRRFEIYRGYSEFFTFQNTLLLLFPEEAGKNKSERIIPSLPTADNVLAILGATSKKTIVESRLQLITDYCTTILLGLPKKLARSTFVRDFFSAKPGDSQLESLERPKRHSLELSVYPLVPEGKSLGIYVATADFMPSKDAKDQIPMKADMRYRVVKKDDSGWWFVYNDNGDECGYVPASFLRQIGDRGVTSPVETREILGFIGSLRPHTLNLESETQTDTRNKSDTKTRNESETQNEYDVIETWNESDAIKTEDESANAVTSNPTILDSQTFEIEVPVSVFMHVATEDYQSSESNQLSFPRGAVLSVIEKCEDGWWFATYNNEGGWVPSTYLLPCSEEEPIEDELMSSLLIPNAPGQLYTTVQNYNAEAEDELSIPMGVRVQVTEKSLTGWWKVKYKRKEGYIPAVILKAFDELAVVEESLSPSSLHASLSYSMSGIKNPPPRRKEKSKTFLETLNEEEKPAANAEKDSTLQVADGGLNKRRQSFKDWWLSNLRVGSRKKSTSQKQEEVTKTTASSGEGDNINRDTASTGPLKRPAKLVAEPRPRSSHVVFDNENDN</sequence>
<dbReference type="SUPFAM" id="SSF50044">
    <property type="entry name" value="SH3-domain"/>
    <property type="match status" value="3"/>
</dbReference>
<dbReference type="CDD" id="cd11856">
    <property type="entry name" value="SH3_p47phox_like"/>
    <property type="match status" value="2"/>
</dbReference>
<dbReference type="Gene3D" id="2.30.30.40">
    <property type="entry name" value="SH3 Domains"/>
    <property type="match status" value="3"/>
</dbReference>
<evidence type="ECO:0000256" key="5">
    <source>
        <dbReference type="SAM" id="MobiDB-lite"/>
    </source>
</evidence>
<dbReference type="PROSITE" id="PS50195">
    <property type="entry name" value="PX"/>
    <property type="match status" value="1"/>
</dbReference>
<evidence type="ECO:0000313" key="9">
    <source>
        <dbReference type="Proteomes" id="UP000007879"/>
    </source>
</evidence>
<dbReference type="AlphaFoldDB" id="A0A1X7V9N8"/>
<dbReference type="SUPFAM" id="SSF64268">
    <property type="entry name" value="PX domain"/>
    <property type="match status" value="1"/>
</dbReference>
<dbReference type="Pfam" id="PF00018">
    <property type="entry name" value="SH3_1"/>
    <property type="match status" value="3"/>
</dbReference>
<feature type="region of interest" description="Disordered" evidence="5">
    <location>
        <begin position="60"/>
        <end position="80"/>
    </location>
</feature>
<evidence type="ECO:0000256" key="3">
    <source>
        <dbReference type="PROSITE-ProRule" id="PRU00192"/>
    </source>
</evidence>
<keyword evidence="4" id="KW-0175">Coiled coil</keyword>
<dbReference type="SMART" id="SM00326">
    <property type="entry name" value="SH3"/>
    <property type="match status" value="3"/>
</dbReference>
<feature type="compositionally biased region" description="Basic and acidic residues" evidence="5">
    <location>
        <begin position="452"/>
        <end position="466"/>
    </location>
</feature>
<accession>A0A1X7V9N8</accession>